<evidence type="ECO:0000256" key="6">
    <source>
        <dbReference type="ARBA" id="ARBA00022989"/>
    </source>
</evidence>
<dbReference type="Gene3D" id="1.10.3470.10">
    <property type="entry name" value="ABC transporter involved in vitamin B12 uptake, BtuC"/>
    <property type="match status" value="1"/>
</dbReference>
<evidence type="ECO:0000313" key="9">
    <source>
        <dbReference type="EMBL" id="QWQ21180.2"/>
    </source>
</evidence>
<dbReference type="GO" id="GO:0022857">
    <property type="term" value="F:transmembrane transporter activity"/>
    <property type="evidence" value="ECO:0007669"/>
    <property type="project" value="InterPro"/>
</dbReference>
<proteinExistence type="inferred from homology"/>
<dbReference type="AlphaFoldDB" id="A0AAJ4NK91"/>
<dbReference type="GO" id="GO:0033214">
    <property type="term" value="P:siderophore-iron import into cell"/>
    <property type="evidence" value="ECO:0007669"/>
    <property type="project" value="TreeGrafter"/>
</dbReference>
<name>A0AAJ4NK91_PRORE</name>
<gene>
    <name evidence="9" type="ORF">KOF27_02130</name>
</gene>
<reference evidence="9" key="1">
    <citation type="submission" date="2021-06" db="EMBL/GenBank/DDBJ databases">
        <title>Emergence of genetically related NDM-1-producing Providencia rettgeri strains in Argentina.</title>
        <authorList>
            <person name="Pasteran F."/>
            <person name="Meo A."/>
            <person name="Gomez S."/>
            <person name="Derdoy L."/>
            <person name="Albronoz E."/>
            <person name="Faccone D."/>
            <person name="Guerriero L."/>
            <person name="Archuby D."/>
            <person name="Tarzia A."/>
            <person name="Lopez M."/>
            <person name="Corso A."/>
        </authorList>
    </citation>
    <scope>NUCLEOTIDE SEQUENCE</scope>
    <source>
        <strain evidence="9">PreM15628</strain>
    </source>
</reference>
<comment type="similarity">
    <text evidence="2">Belongs to the binding-protein-dependent transport system permease family. FecCD subfamily.</text>
</comment>
<dbReference type="InterPro" id="IPR000522">
    <property type="entry name" value="ABC_transptr_permease_BtuC"/>
</dbReference>
<evidence type="ECO:0000256" key="7">
    <source>
        <dbReference type="ARBA" id="ARBA00023136"/>
    </source>
</evidence>
<evidence type="ECO:0000256" key="8">
    <source>
        <dbReference type="SAM" id="Phobius"/>
    </source>
</evidence>
<dbReference type="EMBL" id="CP076405">
    <property type="protein sequence ID" value="QWQ21180.2"/>
    <property type="molecule type" value="Genomic_DNA"/>
</dbReference>
<evidence type="ECO:0000256" key="4">
    <source>
        <dbReference type="ARBA" id="ARBA00022475"/>
    </source>
</evidence>
<protein>
    <submittedName>
        <fullName evidence="9">Iron ABC transporter permease</fullName>
    </submittedName>
</protein>
<evidence type="ECO:0000313" key="10">
    <source>
        <dbReference type="Proteomes" id="UP000682358"/>
    </source>
</evidence>
<feature type="transmembrane region" description="Helical" evidence="8">
    <location>
        <begin position="196"/>
        <end position="218"/>
    </location>
</feature>
<evidence type="ECO:0000256" key="2">
    <source>
        <dbReference type="ARBA" id="ARBA00007935"/>
    </source>
</evidence>
<feature type="transmembrane region" description="Helical" evidence="8">
    <location>
        <begin position="346"/>
        <end position="365"/>
    </location>
</feature>
<feature type="transmembrane region" description="Helical" evidence="8">
    <location>
        <begin position="122"/>
        <end position="142"/>
    </location>
</feature>
<sequence length="372" mass="40355">MNDVLRQGRRSFLLIIILLISFIIALISGKYSLTFNELYHLFVSQLSSHSELSNPRHETIFWQIRFPRTLAAIVIGGGLAIAGAAYQGMFRNPLVSPDILGVSAGAGVGAVIGIFFGQSLFYIQLSAFIGGLITVSLVCFIARLARQHDPVLSLVLVGVAISALCGSAISLMKILADPYTQLPSITFWLLGGLSSITQADLVSVLPMMVIGIIPLLLLRWRMNLLSLSDEEAKSLGINVSLTRAIFIVCATLLTASAVSIAGIIGWIGLIVPHITRMIVGANFRYQLPASLAIGAILLLITDTLARTIAAIELPIGILTSAIGAPFFLAILLQTRRVKWVFCLCKRSLLVIMTYQSLMVLIFRYLKVRLAAY</sequence>
<feature type="transmembrane region" description="Helical" evidence="8">
    <location>
        <begin position="244"/>
        <end position="271"/>
    </location>
</feature>
<evidence type="ECO:0000256" key="5">
    <source>
        <dbReference type="ARBA" id="ARBA00022692"/>
    </source>
</evidence>
<evidence type="ECO:0000256" key="3">
    <source>
        <dbReference type="ARBA" id="ARBA00022448"/>
    </source>
</evidence>
<dbReference type="FunFam" id="1.10.3470.10:FF:000001">
    <property type="entry name" value="Vitamin B12 ABC transporter permease BtuC"/>
    <property type="match status" value="1"/>
</dbReference>
<dbReference type="PANTHER" id="PTHR30472:SF70">
    <property type="entry name" value="MOLYBDATE IMPORT SYSTEM PERMEASE PROTEIN MOLB"/>
    <property type="match status" value="1"/>
</dbReference>
<comment type="subcellular location">
    <subcellularLocation>
        <location evidence="1">Cell membrane</location>
        <topology evidence="1">Multi-pass membrane protein</topology>
    </subcellularLocation>
</comment>
<feature type="transmembrane region" description="Helical" evidence="8">
    <location>
        <begin position="283"/>
        <end position="301"/>
    </location>
</feature>
<dbReference type="Proteomes" id="UP000682358">
    <property type="component" value="Chromosome"/>
</dbReference>
<feature type="transmembrane region" description="Helical" evidence="8">
    <location>
        <begin position="313"/>
        <end position="334"/>
    </location>
</feature>
<keyword evidence="6 8" id="KW-1133">Transmembrane helix</keyword>
<keyword evidence="3" id="KW-0813">Transport</keyword>
<feature type="transmembrane region" description="Helical" evidence="8">
    <location>
        <begin position="12"/>
        <end position="33"/>
    </location>
</feature>
<feature type="transmembrane region" description="Helical" evidence="8">
    <location>
        <begin position="66"/>
        <end position="86"/>
    </location>
</feature>
<dbReference type="GO" id="GO:0005886">
    <property type="term" value="C:plasma membrane"/>
    <property type="evidence" value="ECO:0007669"/>
    <property type="project" value="UniProtKB-SubCell"/>
</dbReference>
<feature type="transmembrane region" description="Helical" evidence="8">
    <location>
        <begin position="154"/>
        <end position="176"/>
    </location>
</feature>
<keyword evidence="7 8" id="KW-0472">Membrane</keyword>
<evidence type="ECO:0000256" key="1">
    <source>
        <dbReference type="ARBA" id="ARBA00004651"/>
    </source>
</evidence>
<feature type="transmembrane region" description="Helical" evidence="8">
    <location>
        <begin position="98"/>
        <end position="116"/>
    </location>
</feature>
<dbReference type="CDD" id="cd06550">
    <property type="entry name" value="TM_ABC_iron-siderophores_like"/>
    <property type="match status" value="1"/>
</dbReference>
<dbReference type="PANTHER" id="PTHR30472">
    <property type="entry name" value="FERRIC ENTEROBACTIN TRANSPORT SYSTEM PERMEASE PROTEIN"/>
    <property type="match status" value="1"/>
</dbReference>
<dbReference type="SUPFAM" id="SSF81345">
    <property type="entry name" value="ABC transporter involved in vitamin B12 uptake, BtuC"/>
    <property type="match status" value="1"/>
</dbReference>
<keyword evidence="5 8" id="KW-0812">Transmembrane</keyword>
<organism evidence="9 10">
    <name type="scientific">Providencia rettgeri</name>
    <dbReference type="NCBI Taxonomy" id="587"/>
    <lineage>
        <taxon>Bacteria</taxon>
        <taxon>Pseudomonadati</taxon>
        <taxon>Pseudomonadota</taxon>
        <taxon>Gammaproteobacteria</taxon>
        <taxon>Enterobacterales</taxon>
        <taxon>Morganellaceae</taxon>
        <taxon>Providencia</taxon>
    </lineage>
</organism>
<accession>A0AAJ4NK91</accession>
<dbReference type="Pfam" id="PF01032">
    <property type="entry name" value="FecCD"/>
    <property type="match status" value="1"/>
</dbReference>
<keyword evidence="4" id="KW-1003">Cell membrane</keyword>
<dbReference type="InterPro" id="IPR037294">
    <property type="entry name" value="ABC_BtuC-like"/>
</dbReference>